<dbReference type="GO" id="GO:0016757">
    <property type="term" value="F:glycosyltransferase activity"/>
    <property type="evidence" value="ECO:0007669"/>
    <property type="project" value="UniProtKB-KW"/>
</dbReference>
<proteinExistence type="predicted"/>
<gene>
    <name evidence="3" type="ORF">ACFOY1_08540</name>
</gene>
<feature type="domain" description="Glycosyltransferase subfamily 4-like N-terminal" evidence="2">
    <location>
        <begin position="13"/>
        <end position="152"/>
    </location>
</feature>
<dbReference type="Pfam" id="PF13439">
    <property type="entry name" value="Glyco_transf_4"/>
    <property type="match status" value="1"/>
</dbReference>
<keyword evidence="3" id="KW-0808">Transferase</keyword>
<keyword evidence="4" id="KW-1185">Reference proteome</keyword>
<dbReference type="EMBL" id="JBHSBV010000003">
    <property type="protein sequence ID" value="MFC4200999.1"/>
    <property type="molecule type" value="Genomic_DNA"/>
</dbReference>
<feature type="domain" description="Glycosyl transferase family 1" evidence="1">
    <location>
        <begin position="172"/>
        <end position="325"/>
    </location>
</feature>
<evidence type="ECO:0000259" key="2">
    <source>
        <dbReference type="Pfam" id="PF13439"/>
    </source>
</evidence>
<dbReference type="InterPro" id="IPR001296">
    <property type="entry name" value="Glyco_trans_1"/>
</dbReference>
<dbReference type="Proteomes" id="UP001595848">
    <property type="component" value="Unassembled WGS sequence"/>
</dbReference>
<protein>
    <submittedName>
        <fullName evidence="3">Glycosyltransferase family 4 protein</fullName>
        <ecNumber evidence="3">2.4.-.-</ecNumber>
    </submittedName>
</protein>
<dbReference type="PANTHER" id="PTHR12526">
    <property type="entry name" value="GLYCOSYLTRANSFERASE"/>
    <property type="match status" value="1"/>
</dbReference>
<sequence>MRILQLNLERGWRGGERQVLLTLRELRRAGHETALLARRGGELAQRALAEGHTVHECSGAAGLCAALLRHGRAYDILHAQTANTLSWLALLKGWLRRPVVFTRRTAFTKGGGMARTIWKWRRADALVAISQAAAAQPRSLGLAVSIIPSAVEATPANPAHCSEFAARLDLRGRRVLATAAALTREKDPCTLVRAVHELGKSRDDFVFVHLGAEGDAAEPARQLVAELGLQDRYLLAGFEPAVEDLYALMDVFVLSSRAEALGTSVLDAFLRRVPVAATNAGGLKESLADGRGLDCEVGDHMALAHAMARLLDDEALRQSVIEKAYAYVVREHGPAHMAERYIELYRGLAAPRSRP</sequence>
<comment type="caution">
    <text evidence="3">The sequence shown here is derived from an EMBL/GenBank/DDBJ whole genome shotgun (WGS) entry which is preliminary data.</text>
</comment>
<keyword evidence="3" id="KW-0328">Glycosyltransferase</keyword>
<dbReference type="RefSeq" id="WP_217963649.1">
    <property type="nucleotide sequence ID" value="NZ_JAHTBN010000002.1"/>
</dbReference>
<dbReference type="Pfam" id="PF00534">
    <property type="entry name" value="Glycos_transf_1"/>
    <property type="match status" value="1"/>
</dbReference>
<dbReference type="EC" id="2.4.-.-" evidence="3"/>
<evidence type="ECO:0000313" key="4">
    <source>
        <dbReference type="Proteomes" id="UP001595848"/>
    </source>
</evidence>
<accession>A0ABV8NWV7</accession>
<dbReference type="InterPro" id="IPR028098">
    <property type="entry name" value="Glyco_trans_4-like_N"/>
</dbReference>
<evidence type="ECO:0000259" key="1">
    <source>
        <dbReference type="Pfam" id="PF00534"/>
    </source>
</evidence>
<organism evidence="3 4">
    <name type="scientific">Candidimonas humi</name>
    <dbReference type="NCBI Taxonomy" id="683355"/>
    <lineage>
        <taxon>Bacteria</taxon>
        <taxon>Pseudomonadati</taxon>
        <taxon>Pseudomonadota</taxon>
        <taxon>Betaproteobacteria</taxon>
        <taxon>Burkholderiales</taxon>
        <taxon>Alcaligenaceae</taxon>
        <taxon>Candidimonas</taxon>
    </lineage>
</organism>
<dbReference type="CDD" id="cd03801">
    <property type="entry name" value="GT4_PimA-like"/>
    <property type="match status" value="1"/>
</dbReference>
<name>A0ABV8NWV7_9BURK</name>
<reference evidence="4" key="1">
    <citation type="journal article" date="2019" name="Int. J. Syst. Evol. Microbiol.">
        <title>The Global Catalogue of Microorganisms (GCM) 10K type strain sequencing project: providing services to taxonomists for standard genome sequencing and annotation.</title>
        <authorList>
            <consortium name="The Broad Institute Genomics Platform"/>
            <consortium name="The Broad Institute Genome Sequencing Center for Infectious Disease"/>
            <person name="Wu L."/>
            <person name="Ma J."/>
        </authorList>
    </citation>
    <scope>NUCLEOTIDE SEQUENCE [LARGE SCALE GENOMIC DNA]</scope>
    <source>
        <strain evidence="4">LMG 24813</strain>
    </source>
</reference>
<evidence type="ECO:0000313" key="3">
    <source>
        <dbReference type="EMBL" id="MFC4200999.1"/>
    </source>
</evidence>